<dbReference type="SUPFAM" id="SSF56112">
    <property type="entry name" value="Protein kinase-like (PK-like)"/>
    <property type="match status" value="1"/>
</dbReference>
<keyword evidence="3" id="KW-0418">Kinase</keyword>
<evidence type="ECO:0000256" key="2">
    <source>
        <dbReference type="ARBA" id="ARBA00022741"/>
    </source>
</evidence>
<name>A0ABQ2CXX9_9DEIO</name>
<feature type="region of interest" description="Disordered" evidence="6">
    <location>
        <begin position="306"/>
        <end position="336"/>
    </location>
</feature>
<dbReference type="PROSITE" id="PS00107">
    <property type="entry name" value="PROTEIN_KINASE_ATP"/>
    <property type="match status" value="1"/>
</dbReference>
<evidence type="ECO:0000256" key="3">
    <source>
        <dbReference type="ARBA" id="ARBA00022777"/>
    </source>
</evidence>
<proteinExistence type="predicted"/>
<feature type="binding site" evidence="5">
    <location>
        <position position="68"/>
    </location>
    <ligand>
        <name>ATP</name>
        <dbReference type="ChEBI" id="CHEBI:30616"/>
    </ligand>
</feature>
<comment type="caution">
    <text evidence="8">The sequence shown here is derived from an EMBL/GenBank/DDBJ whole genome shotgun (WGS) entry which is preliminary data.</text>
</comment>
<organism evidence="8 9">
    <name type="scientific">Deinococcus roseus</name>
    <dbReference type="NCBI Taxonomy" id="392414"/>
    <lineage>
        <taxon>Bacteria</taxon>
        <taxon>Thermotogati</taxon>
        <taxon>Deinococcota</taxon>
        <taxon>Deinococci</taxon>
        <taxon>Deinococcales</taxon>
        <taxon>Deinococcaceae</taxon>
        <taxon>Deinococcus</taxon>
    </lineage>
</organism>
<dbReference type="InterPro" id="IPR008271">
    <property type="entry name" value="Ser/Thr_kinase_AS"/>
</dbReference>
<evidence type="ECO:0000259" key="7">
    <source>
        <dbReference type="PROSITE" id="PS50011"/>
    </source>
</evidence>
<keyword evidence="1" id="KW-0808">Transferase</keyword>
<evidence type="ECO:0000256" key="1">
    <source>
        <dbReference type="ARBA" id="ARBA00022679"/>
    </source>
</evidence>
<dbReference type="PANTHER" id="PTHR43289:SF34">
    <property type="entry name" value="SERINE_THREONINE-PROTEIN KINASE YBDM-RELATED"/>
    <property type="match status" value="1"/>
</dbReference>
<dbReference type="CDD" id="cd14014">
    <property type="entry name" value="STKc_PknB_like"/>
    <property type="match status" value="1"/>
</dbReference>
<dbReference type="Gene3D" id="3.30.200.20">
    <property type="entry name" value="Phosphorylase Kinase, domain 1"/>
    <property type="match status" value="1"/>
</dbReference>
<feature type="compositionally biased region" description="Pro residues" evidence="6">
    <location>
        <begin position="311"/>
        <end position="332"/>
    </location>
</feature>
<keyword evidence="2 5" id="KW-0547">Nucleotide-binding</keyword>
<sequence>MNCPSCNEPITEDLRVCPTCGMPLQMQLKVGTRLQQGKYTVGKVLGQGGFGITYLGANTILKMAVAIKELFMEGMARGNTGKVLAPAHTEFADEKLRFLDEARKLGQFSHPNIVRVFDVFEENNTVYLVMEYLQGETLGKRIESRGKLSDQEVLDMLYPLLDALKVLHDQNMLHRDIKPHNIFLTRTGRTVLIDFGSVRTFTAGKASNHTRLVTVGYAPLEQYATSAKVGPYTDLYALGATLFHALTGAPPPAVLDRINGMALPGLPTGTDPLLAQVIQKTLALQIEERPQSIAQMREWLQMPATSRRAPTPLPQPSSTPVMPAKPPEPPADPRMLSRSGRRYAVLSNALKAPLYAREQGFHYDYDTESVIEFDDGTLKLAFKSRGFDQDSVSIRWILNNGQRTDDLEVFDLPVEIDLDRIPEEYSALEYQLYQGRDARTVGYVDLADASYKDASVHDHRLRSQRAFLNNKPSYNKVPVVHIEKYASGGFMDVRFRDTTARNGDHLIFDAAGARGDVKITYGDWNEYFPLPFALDLTSLAGELEYTIQVDTPLALGNEFQGKVFFYYD</sequence>
<accession>A0ABQ2CXX9</accession>
<gene>
    <name evidence="8" type="ORF">GCM10008938_17570</name>
</gene>
<dbReference type="InterPro" id="IPR011009">
    <property type="entry name" value="Kinase-like_dom_sf"/>
</dbReference>
<dbReference type="EMBL" id="BMOD01000005">
    <property type="protein sequence ID" value="GGJ31917.1"/>
    <property type="molecule type" value="Genomic_DNA"/>
</dbReference>
<evidence type="ECO:0000313" key="8">
    <source>
        <dbReference type="EMBL" id="GGJ31917.1"/>
    </source>
</evidence>
<reference evidence="9" key="1">
    <citation type="journal article" date="2019" name="Int. J. Syst. Evol. Microbiol.">
        <title>The Global Catalogue of Microorganisms (GCM) 10K type strain sequencing project: providing services to taxonomists for standard genome sequencing and annotation.</title>
        <authorList>
            <consortium name="The Broad Institute Genomics Platform"/>
            <consortium name="The Broad Institute Genome Sequencing Center for Infectious Disease"/>
            <person name="Wu L."/>
            <person name="Ma J."/>
        </authorList>
    </citation>
    <scope>NUCLEOTIDE SEQUENCE [LARGE SCALE GENOMIC DNA]</scope>
    <source>
        <strain evidence="9">JCM 14370</strain>
    </source>
</reference>
<keyword evidence="4 5" id="KW-0067">ATP-binding</keyword>
<evidence type="ECO:0000256" key="5">
    <source>
        <dbReference type="PROSITE-ProRule" id="PRU10141"/>
    </source>
</evidence>
<dbReference type="RefSeq" id="WP_189002312.1">
    <property type="nucleotide sequence ID" value="NZ_BMOD01000005.1"/>
</dbReference>
<dbReference type="SMART" id="SM00220">
    <property type="entry name" value="S_TKc"/>
    <property type="match status" value="1"/>
</dbReference>
<dbReference type="PANTHER" id="PTHR43289">
    <property type="entry name" value="MITOGEN-ACTIVATED PROTEIN KINASE KINASE KINASE 20-RELATED"/>
    <property type="match status" value="1"/>
</dbReference>
<feature type="domain" description="Protein kinase" evidence="7">
    <location>
        <begin position="39"/>
        <end position="300"/>
    </location>
</feature>
<protein>
    <recommendedName>
        <fullName evidence="7">Protein kinase domain-containing protein</fullName>
    </recommendedName>
</protein>
<dbReference type="InterPro" id="IPR000719">
    <property type="entry name" value="Prot_kinase_dom"/>
</dbReference>
<keyword evidence="9" id="KW-1185">Reference proteome</keyword>
<dbReference type="Gene3D" id="1.10.510.10">
    <property type="entry name" value="Transferase(Phosphotransferase) domain 1"/>
    <property type="match status" value="1"/>
</dbReference>
<dbReference type="Proteomes" id="UP000632222">
    <property type="component" value="Unassembled WGS sequence"/>
</dbReference>
<dbReference type="Pfam" id="PF00069">
    <property type="entry name" value="Pkinase"/>
    <property type="match status" value="1"/>
</dbReference>
<evidence type="ECO:0000256" key="4">
    <source>
        <dbReference type="ARBA" id="ARBA00022840"/>
    </source>
</evidence>
<evidence type="ECO:0000256" key="6">
    <source>
        <dbReference type="SAM" id="MobiDB-lite"/>
    </source>
</evidence>
<evidence type="ECO:0000313" key="9">
    <source>
        <dbReference type="Proteomes" id="UP000632222"/>
    </source>
</evidence>
<dbReference type="InterPro" id="IPR017441">
    <property type="entry name" value="Protein_kinase_ATP_BS"/>
</dbReference>
<dbReference type="PROSITE" id="PS50011">
    <property type="entry name" value="PROTEIN_KINASE_DOM"/>
    <property type="match status" value="1"/>
</dbReference>
<dbReference type="PROSITE" id="PS00108">
    <property type="entry name" value="PROTEIN_KINASE_ST"/>
    <property type="match status" value="1"/>
</dbReference>